<dbReference type="NCBIfam" id="TIGR03557">
    <property type="entry name" value="F420_G6P_family"/>
    <property type="match status" value="1"/>
</dbReference>
<organism evidence="3 4">
    <name type="scientific">Methanobacterium bryantii</name>
    <dbReference type="NCBI Taxonomy" id="2161"/>
    <lineage>
        <taxon>Archaea</taxon>
        <taxon>Methanobacteriati</taxon>
        <taxon>Methanobacteriota</taxon>
        <taxon>Methanomada group</taxon>
        <taxon>Methanobacteria</taxon>
        <taxon>Methanobacteriales</taxon>
        <taxon>Methanobacteriaceae</taxon>
        <taxon>Methanobacterium</taxon>
    </lineage>
</organism>
<evidence type="ECO:0000313" key="4">
    <source>
        <dbReference type="Proteomes" id="UP000217784"/>
    </source>
</evidence>
<dbReference type="InterPro" id="IPR036661">
    <property type="entry name" value="Luciferase-like_sf"/>
</dbReference>
<dbReference type="EMBL" id="LMVM01000041">
    <property type="protein sequence ID" value="PAV03003.1"/>
    <property type="molecule type" value="Genomic_DNA"/>
</dbReference>
<keyword evidence="4" id="KW-1185">Reference proteome</keyword>
<dbReference type="PANTHER" id="PTHR43244">
    <property type="match status" value="1"/>
</dbReference>
<dbReference type="SUPFAM" id="SSF51679">
    <property type="entry name" value="Bacterial luciferase-like"/>
    <property type="match status" value="1"/>
</dbReference>
<dbReference type="Pfam" id="PF00296">
    <property type="entry name" value="Bac_luciferase"/>
    <property type="match status" value="1"/>
</dbReference>
<evidence type="ECO:0000259" key="2">
    <source>
        <dbReference type="Pfam" id="PF00296"/>
    </source>
</evidence>
<feature type="domain" description="Luciferase-like" evidence="2">
    <location>
        <begin position="15"/>
        <end position="294"/>
    </location>
</feature>
<dbReference type="CDD" id="cd01097">
    <property type="entry name" value="Tetrahydromethanopterin_reductase"/>
    <property type="match status" value="1"/>
</dbReference>
<sequence length="321" mass="35108">MVEIGYKLGSEKYPPLELIHNAKRAEDAGFDFAMISDHYHPWINKEGNSPFVWGTLGGISQATESIPIATGVTCPTFRIHPAIIAQAAATAASMLPGRFILGVGSGENLNEHVLGDEWPPTPTRINMLAEAVDIIRTLWNGGDGLQDYDGCYYTVENAKVYTKPEELPPIYIAAEGEMASELAGTSGDGLIAQSPKEKITKKFNESGGEGKPCYGEAAVCWAEDDDEAKHTAYKYWPIKANTVQLNGDLATPSHFEQLGGIINEDLLAEQMVCSSDPQDHIDEIKSYVDAGFDHVCIQHVGTDQPGFIEFCEREILPEFRD</sequence>
<evidence type="ECO:0000313" key="3">
    <source>
        <dbReference type="EMBL" id="PAV03003.1"/>
    </source>
</evidence>
<keyword evidence="1" id="KW-0560">Oxidoreductase</keyword>
<dbReference type="Proteomes" id="UP000217784">
    <property type="component" value="Unassembled WGS sequence"/>
</dbReference>
<protein>
    <submittedName>
        <fullName evidence="3">LLM class F420-dependent oxidoreductase</fullName>
    </submittedName>
</protein>
<dbReference type="PANTHER" id="PTHR43244:SF1">
    <property type="entry name" value="5,10-METHYLENETETRAHYDROMETHANOPTERIN REDUCTASE"/>
    <property type="match status" value="1"/>
</dbReference>
<dbReference type="Gene3D" id="3.20.20.30">
    <property type="entry name" value="Luciferase-like domain"/>
    <property type="match status" value="1"/>
</dbReference>
<dbReference type="InterPro" id="IPR050564">
    <property type="entry name" value="F420-G6PD/mer"/>
</dbReference>
<dbReference type="OrthoDB" id="7684at2157"/>
<dbReference type="GO" id="GO:0016705">
    <property type="term" value="F:oxidoreductase activity, acting on paired donors, with incorporation or reduction of molecular oxygen"/>
    <property type="evidence" value="ECO:0007669"/>
    <property type="project" value="InterPro"/>
</dbReference>
<dbReference type="AlphaFoldDB" id="A0A2A2H140"/>
<dbReference type="InterPro" id="IPR019945">
    <property type="entry name" value="F420_G6P_DH-rel"/>
</dbReference>
<comment type="caution">
    <text evidence="3">The sequence shown here is derived from an EMBL/GenBank/DDBJ whole genome shotgun (WGS) entry which is preliminary data.</text>
</comment>
<proteinExistence type="predicted"/>
<gene>
    <name evidence="3" type="ORF">ASJ80_04150</name>
</gene>
<dbReference type="RefSeq" id="WP_069582348.1">
    <property type="nucleotide sequence ID" value="NZ_LMVM01000041.1"/>
</dbReference>
<name>A0A2A2H140_METBR</name>
<dbReference type="InterPro" id="IPR011251">
    <property type="entry name" value="Luciferase-like_dom"/>
</dbReference>
<evidence type="ECO:0000256" key="1">
    <source>
        <dbReference type="ARBA" id="ARBA00023002"/>
    </source>
</evidence>
<accession>A0A2A2H140</accession>
<reference evidence="3 4" key="1">
    <citation type="journal article" date="2017" name="BMC Genomics">
        <title>Genomic analysis of methanogenic archaea reveals a shift towards energy conservation.</title>
        <authorList>
            <person name="Gilmore S.P."/>
            <person name="Henske J.K."/>
            <person name="Sexton J.A."/>
            <person name="Solomon K.V."/>
            <person name="Seppala S."/>
            <person name="Yoo J.I."/>
            <person name="Huyett L.M."/>
            <person name="Pressman A."/>
            <person name="Cogan J.Z."/>
            <person name="Kivenson V."/>
            <person name="Peng X."/>
            <person name="Tan Y."/>
            <person name="Valentine D.L."/>
            <person name="O'Malley M.A."/>
        </authorList>
    </citation>
    <scope>NUCLEOTIDE SEQUENCE [LARGE SCALE GENOMIC DNA]</scope>
    <source>
        <strain evidence="3 4">M.o.H.</strain>
    </source>
</reference>